<dbReference type="InterPro" id="IPR003772">
    <property type="entry name" value="YceD"/>
</dbReference>
<dbReference type="GO" id="GO:0042254">
    <property type="term" value="P:ribosome biogenesis"/>
    <property type="evidence" value="ECO:0007669"/>
    <property type="project" value="UniProtKB-KW"/>
</dbReference>
<comment type="function">
    <text evidence="1">Plays a role in synthesis, processing and/or stability of 23S rRNA.</text>
</comment>
<dbReference type="PANTHER" id="PTHR38099">
    <property type="entry name" value="LARGE RIBOSOMAL RNA SUBUNIT ACCUMULATION PROTEIN YCED"/>
    <property type="match status" value="1"/>
</dbReference>
<dbReference type="Proteomes" id="UP000001235">
    <property type="component" value="Chromosome"/>
</dbReference>
<dbReference type="GO" id="GO:0005829">
    <property type="term" value="C:cytosol"/>
    <property type="evidence" value="ECO:0007669"/>
    <property type="project" value="TreeGrafter"/>
</dbReference>
<evidence type="ECO:0000313" key="6">
    <source>
        <dbReference type="EMBL" id="ADL55574.1"/>
    </source>
</evidence>
<keyword evidence="4" id="KW-0690">Ribosome biogenesis</keyword>
<dbReference type="InterPro" id="IPR039255">
    <property type="entry name" value="YceD_bac"/>
</dbReference>
<evidence type="ECO:0000256" key="2">
    <source>
        <dbReference type="ARBA" id="ARBA00010740"/>
    </source>
</evidence>
<dbReference type="HOGENOM" id="CLU_094127_0_1_4"/>
<reference evidence="6 7" key="1">
    <citation type="submission" date="2010-08" db="EMBL/GenBank/DDBJ databases">
        <title>Complete sequence of Gallionella capsiferriformans ES-2.</title>
        <authorList>
            <consortium name="US DOE Joint Genome Institute"/>
            <person name="Lucas S."/>
            <person name="Copeland A."/>
            <person name="Lapidus A."/>
            <person name="Cheng J.-F."/>
            <person name="Bruce D."/>
            <person name="Goodwin L."/>
            <person name="Pitluck S."/>
            <person name="Chertkov O."/>
            <person name="Davenport K.W."/>
            <person name="Detter J.C."/>
            <person name="Han C."/>
            <person name="Tapia R."/>
            <person name="Land M."/>
            <person name="Hauser L."/>
            <person name="Chang Y.-J."/>
            <person name="Jeffries C."/>
            <person name="Kyrpides N."/>
            <person name="Ivanova N."/>
            <person name="Mikhailova N."/>
            <person name="Shelobolina E.S."/>
            <person name="Picardal F."/>
            <person name="Roden E."/>
            <person name="Emerson D."/>
            <person name="Woyke T."/>
        </authorList>
    </citation>
    <scope>NUCLEOTIDE SEQUENCE [LARGE SCALE GENOMIC DNA]</scope>
    <source>
        <strain evidence="6 7">ES-2</strain>
    </source>
</reference>
<dbReference type="eggNOG" id="COG1399">
    <property type="taxonomic scope" value="Bacteria"/>
</dbReference>
<dbReference type="OrthoDB" id="5297600at2"/>
<dbReference type="Pfam" id="PF02620">
    <property type="entry name" value="YceD"/>
    <property type="match status" value="1"/>
</dbReference>
<dbReference type="AlphaFoldDB" id="D9SGC7"/>
<sequence length="164" mass="18470">MYARPFIDSLDFAENGKQIDAQVPVAELPRLLDVLDNPQGTLHFILKGGVDSQRRPILDVSIEGGCQLRCQRCLHGLDYAVQHEARLLLCDQASLDELDDEEEEFEGILAEAHLDVLALLEDEILLGLPIAPRHELGDCQMAEEEEKQMDETHPFAALMKLKRK</sequence>
<evidence type="ECO:0000256" key="4">
    <source>
        <dbReference type="ARBA" id="ARBA00022517"/>
    </source>
</evidence>
<keyword evidence="7" id="KW-1185">Reference proteome</keyword>
<evidence type="ECO:0000256" key="3">
    <source>
        <dbReference type="ARBA" id="ARBA00015716"/>
    </source>
</evidence>
<evidence type="ECO:0000256" key="1">
    <source>
        <dbReference type="ARBA" id="ARBA00002868"/>
    </source>
</evidence>
<evidence type="ECO:0000256" key="5">
    <source>
        <dbReference type="ARBA" id="ARBA00031841"/>
    </source>
</evidence>
<dbReference type="KEGG" id="gca:Galf_1556"/>
<organism evidence="6 7">
    <name type="scientific">Gallionella capsiferriformans (strain ES-2)</name>
    <name type="common">Gallionella ferruginea capsiferriformans (strain ES-2)</name>
    <dbReference type="NCBI Taxonomy" id="395494"/>
    <lineage>
        <taxon>Bacteria</taxon>
        <taxon>Pseudomonadati</taxon>
        <taxon>Pseudomonadota</taxon>
        <taxon>Betaproteobacteria</taxon>
        <taxon>Nitrosomonadales</taxon>
        <taxon>Gallionellaceae</taxon>
        <taxon>Gallionella</taxon>
    </lineage>
</organism>
<proteinExistence type="inferred from homology"/>
<name>D9SGC7_GALCS</name>
<dbReference type="PANTHER" id="PTHR38099:SF1">
    <property type="entry name" value="LARGE RIBOSOMAL RNA SUBUNIT ACCUMULATION PROTEIN YCED"/>
    <property type="match status" value="1"/>
</dbReference>
<accession>D9SGC7</accession>
<dbReference type="EMBL" id="CP002159">
    <property type="protein sequence ID" value="ADL55574.1"/>
    <property type="molecule type" value="Genomic_DNA"/>
</dbReference>
<protein>
    <recommendedName>
        <fullName evidence="3">Large ribosomal RNA subunit accumulation protein YceD</fullName>
    </recommendedName>
    <alternativeName>
        <fullName evidence="5">23S rRNA accumulation protein YceD</fullName>
    </alternativeName>
</protein>
<gene>
    <name evidence="6" type="ordered locus">Galf_1556</name>
</gene>
<dbReference type="STRING" id="395494.Galf_1556"/>
<comment type="similarity">
    <text evidence="2">Belongs to the DUF177 domain family.</text>
</comment>
<dbReference type="RefSeq" id="WP_013293513.1">
    <property type="nucleotide sequence ID" value="NC_014394.1"/>
</dbReference>
<evidence type="ECO:0000313" key="7">
    <source>
        <dbReference type="Proteomes" id="UP000001235"/>
    </source>
</evidence>